<dbReference type="AlphaFoldDB" id="A0A9W6QLL3"/>
<sequence>MVCGMIRNRHQRTLAVPPAHAAHLIDDLATPGGTTWPSRHWPALRLDRPLSPGATGGHGPIHYTCTAYTPGQHAAFTFAPDAPITGGHALSLLTGPTPETSVLRHDLYGRPRGLGHLTWPLAIRWLHDALMEDLFDNVQTALGTPPAHPAHWSRHVRVLRRIRL</sequence>
<dbReference type="Proteomes" id="UP001165042">
    <property type="component" value="Unassembled WGS sequence"/>
</dbReference>
<proteinExistence type="predicted"/>
<organism evidence="1 2">
    <name type="scientific">Actinokineospora globicatena</name>
    <dbReference type="NCBI Taxonomy" id="103729"/>
    <lineage>
        <taxon>Bacteria</taxon>
        <taxon>Bacillati</taxon>
        <taxon>Actinomycetota</taxon>
        <taxon>Actinomycetes</taxon>
        <taxon>Pseudonocardiales</taxon>
        <taxon>Pseudonocardiaceae</taxon>
        <taxon>Actinokineospora</taxon>
    </lineage>
</organism>
<name>A0A9W6QLL3_9PSEU</name>
<reference evidence="1" key="1">
    <citation type="submission" date="2023-02" db="EMBL/GenBank/DDBJ databases">
        <title>Actinokineospora globicatena NBRC 15670.</title>
        <authorList>
            <person name="Ichikawa N."/>
            <person name="Sato H."/>
            <person name="Tonouchi N."/>
        </authorList>
    </citation>
    <scope>NUCLEOTIDE SEQUENCE</scope>
    <source>
        <strain evidence="1">NBRC 15670</strain>
    </source>
</reference>
<gene>
    <name evidence="1" type="ORF">Aglo03_17110</name>
</gene>
<keyword evidence="2" id="KW-1185">Reference proteome</keyword>
<accession>A0A9W6QLL3</accession>
<protein>
    <submittedName>
        <fullName evidence="1">Uncharacterized protein</fullName>
    </submittedName>
</protein>
<evidence type="ECO:0000313" key="1">
    <source>
        <dbReference type="EMBL" id="GLW90895.1"/>
    </source>
</evidence>
<comment type="caution">
    <text evidence="1">The sequence shown here is derived from an EMBL/GenBank/DDBJ whole genome shotgun (WGS) entry which is preliminary data.</text>
</comment>
<evidence type="ECO:0000313" key="2">
    <source>
        <dbReference type="Proteomes" id="UP001165042"/>
    </source>
</evidence>
<dbReference type="EMBL" id="BSSD01000002">
    <property type="protein sequence ID" value="GLW90895.1"/>
    <property type="molecule type" value="Genomic_DNA"/>
</dbReference>